<name>A0A5N5DGF0_9PEZI</name>
<dbReference type="InterPro" id="IPR017853">
    <property type="entry name" value="GH"/>
</dbReference>
<evidence type="ECO:0000256" key="3">
    <source>
        <dbReference type="ARBA" id="ARBA00022801"/>
    </source>
</evidence>
<keyword evidence="3" id="KW-0378">Hydrolase</keyword>
<evidence type="ECO:0000256" key="1">
    <source>
        <dbReference type="ARBA" id="ARBA00004196"/>
    </source>
</evidence>
<feature type="chain" id="PRO_5024807127" evidence="5">
    <location>
        <begin position="21"/>
        <end position="434"/>
    </location>
</feature>
<protein>
    <submittedName>
        <fullName evidence="6">Putative family 17 glucosidase SCW10</fullName>
    </submittedName>
</protein>
<dbReference type="InterPro" id="IPR050732">
    <property type="entry name" value="Beta-glucan_modifiers"/>
</dbReference>
<dbReference type="OrthoDB" id="941679at2759"/>
<dbReference type="GO" id="GO:0071555">
    <property type="term" value="P:cell wall organization"/>
    <property type="evidence" value="ECO:0007669"/>
    <property type="project" value="TreeGrafter"/>
</dbReference>
<dbReference type="Gene3D" id="3.20.20.80">
    <property type="entry name" value="Glycosidases"/>
    <property type="match status" value="2"/>
</dbReference>
<dbReference type="PANTHER" id="PTHR16631:SF14">
    <property type="entry name" value="FAMILY 17 GLUCOSIDASE SCW10-RELATED"/>
    <property type="match status" value="1"/>
</dbReference>
<evidence type="ECO:0000256" key="2">
    <source>
        <dbReference type="ARBA" id="ARBA00008773"/>
    </source>
</evidence>
<reference evidence="6 7" key="1">
    <citation type="journal article" date="2019" name="Sci. Rep.">
        <title>A multi-omics analysis of the grapevine pathogen Lasiodiplodia theobromae reveals that temperature affects the expression of virulence- and pathogenicity-related genes.</title>
        <authorList>
            <person name="Felix C."/>
            <person name="Meneses R."/>
            <person name="Goncalves M.F.M."/>
            <person name="Tilleman L."/>
            <person name="Duarte A.S."/>
            <person name="Jorrin-Novo J.V."/>
            <person name="Van de Peer Y."/>
            <person name="Deforce D."/>
            <person name="Van Nieuwerburgh F."/>
            <person name="Esteves A.C."/>
            <person name="Alves A."/>
        </authorList>
    </citation>
    <scope>NUCLEOTIDE SEQUENCE [LARGE SCALE GENOMIC DNA]</scope>
    <source>
        <strain evidence="6 7">LA-SOL3</strain>
    </source>
</reference>
<dbReference type="PANTHER" id="PTHR16631">
    <property type="entry name" value="GLUCAN 1,3-BETA-GLUCOSIDASE"/>
    <property type="match status" value="1"/>
</dbReference>
<dbReference type="Proteomes" id="UP000325902">
    <property type="component" value="Unassembled WGS sequence"/>
</dbReference>
<evidence type="ECO:0000313" key="7">
    <source>
        <dbReference type="Proteomes" id="UP000325902"/>
    </source>
</evidence>
<comment type="subcellular location">
    <subcellularLocation>
        <location evidence="1">Cell envelope</location>
    </subcellularLocation>
</comment>
<dbReference type="AlphaFoldDB" id="A0A5N5DGF0"/>
<proteinExistence type="inferred from homology"/>
<organism evidence="6 7">
    <name type="scientific">Lasiodiplodia theobromae</name>
    <dbReference type="NCBI Taxonomy" id="45133"/>
    <lineage>
        <taxon>Eukaryota</taxon>
        <taxon>Fungi</taxon>
        <taxon>Dikarya</taxon>
        <taxon>Ascomycota</taxon>
        <taxon>Pezizomycotina</taxon>
        <taxon>Dothideomycetes</taxon>
        <taxon>Dothideomycetes incertae sedis</taxon>
        <taxon>Botryosphaeriales</taxon>
        <taxon>Botryosphaeriaceae</taxon>
        <taxon>Lasiodiplodia</taxon>
    </lineage>
</organism>
<dbReference type="GO" id="GO:0042973">
    <property type="term" value="F:glucan endo-1,3-beta-D-glucosidase activity"/>
    <property type="evidence" value="ECO:0007669"/>
    <property type="project" value="TreeGrafter"/>
</dbReference>
<dbReference type="GO" id="GO:0005576">
    <property type="term" value="C:extracellular region"/>
    <property type="evidence" value="ECO:0007669"/>
    <property type="project" value="TreeGrafter"/>
</dbReference>
<dbReference type="GO" id="GO:0009986">
    <property type="term" value="C:cell surface"/>
    <property type="evidence" value="ECO:0007669"/>
    <property type="project" value="TreeGrafter"/>
</dbReference>
<feature type="signal peptide" evidence="5">
    <location>
        <begin position="1"/>
        <end position="20"/>
    </location>
</feature>
<dbReference type="EMBL" id="VCHE01000026">
    <property type="protein sequence ID" value="KAB2576122.1"/>
    <property type="molecule type" value="Genomic_DNA"/>
</dbReference>
<comment type="similarity">
    <text evidence="2">Belongs to the glycosyl hydrolase 17 family.</text>
</comment>
<evidence type="ECO:0000313" key="6">
    <source>
        <dbReference type="EMBL" id="KAB2576122.1"/>
    </source>
</evidence>
<sequence length="434" mass="46372">MKAGFFIQLALAIMFGLVAGLPQYGRNALEPRAYVTTVEVVTVTLPAVIVHVHGTRTTWVETLALPTSTTNSEPGITSTLPLMSTSEASSAVLESSSSAPEAPIIGETVSSWSITSSPTESSTPTPAPPTTLNSLSSRAYSEPYFPQFPTTTPTSVASGSDGDGFGIGYNPYNGDGTCKDHDSITQDINSLKGYGMVRLYGTDCNQLDAVVPAVKNSPGMKLFLGIWHCETTDVAMAEANTIVNAVNNYLDGDWSLIHTVSVGNEVIDRGEASVDSLLATLKAVKNMLRPFGVPVVTVETPGVFQGVGKSLCQASDYTAINAHPFFDKSGSWTDPSRAGEFTAVMESILGDCGHDRTVIAETGWPHGSDLGSDYFSSRNLPVPSPENHLVAIDSLRKAYADRKQNLVVFSAFDDLWKKDTDLTMGVEHYWGILN</sequence>
<dbReference type="SUPFAM" id="SSF51445">
    <property type="entry name" value="(Trans)glycosidases"/>
    <property type="match status" value="1"/>
</dbReference>
<comment type="caution">
    <text evidence="6">The sequence shown here is derived from an EMBL/GenBank/DDBJ whole genome shotgun (WGS) entry which is preliminary data.</text>
</comment>
<keyword evidence="7" id="KW-1185">Reference proteome</keyword>
<evidence type="ECO:0000256" key="5">
    <source>
        <dbReference type="SAM" id="SignalP"/>
    </source>
</evidence>
<accession>A0A5N5DGF0</accession>
<feature type="region of interest" description="Disordered" evidence="4">
    <location>
        <begin position="112"/>
        <end position="136"/>
    </location>
</feature>
<gene>
    <name evidence="6" type="primary">SCW10</name>
    <name evidence="6" type="ORF">DBV05_g5203</name>
</gene>
<evidence type="ECO:0000256" key="4">
    <source>
        <dbReference type="SAM" id="MobiDB-lite"/>
    </source>
</evidence>
<keyword evidence="5" id="KW-0732">Signal</keyword>
<dbReference type="GO" id="GO:0009277">
    <property type="term" value="C:fungal-type cell wall"/>
    <property type="evidence" value="ECO:0007669"/>
    <property type="project" value="TreeGrafter"/>
</dbReference>